<protein>
    <submittedName>
        <fullName evidence="1">Uncharacterized protein</fullName>
    </submittedName>
</protein>
<gene>
    <name evidence="1" type="ORF">L0U89_18215</name>
</gene>
<comment type="caution">
    <text evidence="1">The sequence shown here is derived from an EMBL/GenBank/DDBJ whole genome shotgun (WGS) entry which is preliminary data.</text>
</comment>
<proteinExistence type="predicted"/>
<keyword evidence="2" id="KW-1185">Reference proteome</keyword>
<sequence>MKILLTIFLILSSRALVGQVKDCFCDKNTQMNGATVSCDTKTLSNNSKLYWQYNCDRIWLTLENPRGEKFVIDEFGVELYAYTYRLGYHLIKEFEESLLFRSGCPANGPCLYTLIDKDKGKKIKEFDQLICIDTEVEWENPNEYNFDFIVYFSETADQIIVYYVDGGKTLKVPFKETLNGIVPQYQFKKMTLESNILTLFYELDNQAKKTLEIDLNDERYSL</sequence>
<dbReference type="Proteomes" id="UP001201449">
    <property type="component" value="Unassembled WGS sequence"/>
</dbReference>
<reference evidence="1 2" key="1">
    <citation type="submission" date="2022-01" db="EMBL/GenBank/DDBJ databases">
        <title>Mariniradius saccharolyticus sp. nov., isolated from sediment of a river.</title>
        <authorList>
            <person name="Liu H."/>
        </authorList>
    </citation>
    <scope>NUCLEOTIDE SEQUENCE [LARGE SCALE GENOMIC DNA]</scope>
    <source>
        <strain evidence="1 2">RY-2</strain>
    </source>
</reference>
<evidence type="ECO:0000313" key="2">
    <source>
        <dbReference type="Proteomes" id="UP001201449"/>
    </source>
</evidence>
<evidence type="ECO:0000313" key="1">
    <source>
        <dbReference type="EMBL" id="MCF1753000.1"/>
    </source>
</evidence>
<organism evidence="1 2">
    <name type="scientific">Mariniradius sediminis</name>
    <dbReference type="NCBI Taxonomy" id="2909237"/>
    <lineage>
        <taxon>Bacteria</taxon>
        <taxon>Pseudomonadati</taxon>
        <taxon>Bacteroidota</taxon>
        <taxon>Cytophagia</taxon>
        <taxon>Cytophagales</taxon>
        <taxon>Cyclobacteriaceae</taxon>
        <taxon>Mariniradius</taxon>
    </lineage>
</organism>
<accession>A0ABS9BZD0</accession>
<dbReference type="EMBL" id="JAKEVZ010000018">
    <property type="protein sequence ID" value="MCF1753000.1"/>
    <property type="molecule type" value="Genomic_DNA"/>
</dbReference>
<dbReference type="RefSeq" id="WP_234862831.1">
    <property type="nucleotide sequence ID" value="NZ_JAKEVZ010000018.1"/>
</dbReference>
<name>A0ABS9BZD0_9BACT</name>